<accession>A0A101LYT3</accession>
<name>A0A101LYT3_PICGL</name>
<evidence type="ECO:0000313" key="2">
    <source>
        <dbReference type="EMBL" id="KUM47762.1"/>
    </source>
</evidence>
<geneLocation type="mitochondrion" evidence="2"/>
<gene>
    <name evidence="2" type="ORF">ABT39_MTgene5949</name>
</gene>
<reference evidence="2" key="1">
    <citation type="journal article" date="2015" name="Genome Biol. Evol.">
        <title>Organellar Genomes of White Spruce (Picea glauca): Assembly and Annotation.</title>
        <authorList>
            <person name="Jackman S.D."/>
            <person name="Warren R.L."/>
            <person name="Gibb E.A."/>
            <person name="Vandervalk B.P."/>
            <person name="Mohamadi H."/>
            <person name="Chu J."/>
            <person name="Raymond A."/>
            <person name="Pleasance S."/>
            <person name="Coope R."/>
            <person name="Wildung M.R."/>
            <person name="Ritland C.E."/>
            <person name="Bousquet J."/>
            <person name="Jones S.J."/>
            <person name="Bohlmann J."/>
            <person name="Birol I."/>
        </authorList>
    </citation>
    <scope>NUCLEOTIDE SEQUENCE [LARGE SCALE GENOMIC DNA]</scope>
    <source>
        <tissue evidence="2">Flushing bud</tissue>
    </source>
</reference>
<protein>
    <submittedName>
        <fullName evidence="2">Uncharacterized protein</fullName>
    </submittedName>
</protein>
<evidence type="ECO:0000256" key="1">
    <source>
        <dbReference type="SAM" id="SignalP"/>
    </source>
</evidence>
<dbReference type="AlphaFoldDB" id="A0A101LYT3"/>
<sequence length="95" mass="9725">MMGKLLMAIDLDMLALKLGGMLPTMTLDLDLDRYGQLTAASLAAFPTGCASSYTQSAVGYAAYTLAYVFASLSIASYAGTSATGESASGGTMVFT</sequence>
<keyword evidence="2" id="KW-0496">Mitochondrion</keyword>
<comment type="caution">
    <text evidence="2">The sequence shown here is derived from an EMBL/GenBank/DDBJ whole genome shotgun (WGS) entry which is preliminary data.</text>
</comment>
<feature type="chain" id="PRO_5007100172" evidence="1">
    <location>
        <begin position="20"/>
        <end position="95"/>
    </location>
</feature>
<keyword evidence="1" id="KW-0732">Signal</keyword>
<feature type="signal peptide" evidence="1">
    <location>
        <begin position="1"/>
        <end position="19"/>
    </location>
</feature>
<organism evidence="2">
    <name type="scientific">Picea glauca</name>
    <name type="common">White spruce</name>
    <name type="synonym">Pinus glauca</name>
    <dbReference type="NCBI Taxonomy" id="3330"/>
    <lineage>
        <taxon>Eukaryota</taxon>
        <taxon>Viridiplantae</taxon>
        <taxon>Streptophyta</taxon>
        <taxon>Embryophyta</taxon>
        <taxon>Tracheophyta</taxon>
        <taxon>Spermatophyta</taxon>
        <taxon>Pinopsida</taxon>
        <taxon>Pinidae</taxon>
        <taxon>Conifers I</taxon>
        <taxon>Pinales</taxon>
        <taxon>Pinaceae</taxon>
        <taxon>Picea</taxon>
    </lineage>
</organism>
<dbReference type="EMBL" id="LKAM01000007">
    <property type="protein sequence ID" value="KUM47762.1"/>
    <property type="molecule type" value="Genomic_DNA"/>
</dbReference>
<proteinExistence type="predicted"/>